<dbReference type="CDD" id="cd00146">
    <property type="entry name" value="PKD"/>
    <property type="match status" value="10"/>
</dbReference>
<feature type="domain" description="PKD" evidence="7">
    <location>
        <begin position="802"/>
        <end position="846"/>
    </location>
</feature>
<keyword evidence="9" id="KW-1185">Reference proteome</keyword>
<feature type="domain" description="PKD" evidence="7">
    <location>
        <begin position="1220"/>
        <end position="1270"/>
    </location>
</feature>
<keyword evidence="6" id="KW-0732">Signal</keyword>
<comment type="subcellular location">
    <subcellularLocation>
        <location evidence="1">Membrane</location>
        <topology evidence="1">Multi-pass membrane protein</topology>
    </subcellularLocation>
</comment>
<dbReference type="EMBL" id="WHPF01000006">
    <property type="protein sequence ID" value="NNV55857.1"/>
    <property type="molecule type" value="Genomic_DNA"/>
</dbReference>
<feature type="chain" id="PRO_5035248347" evidence="6">
    <location>
        <begin position="26"/>
        <end position="1607"/>
    </location>
</feature>
<evidence type="ECO:0000256" key="4">
    <source>
        <dbReference type="ARBA" id="ARBA00022989"/>
    </source>
</evidence>
<comment type="caution">
    <text evidence="8">The sequence shown here is derived from an EMBL/GenBank/DDBJ whole genome shotgun (WGS) entry which is preliminary data.</text>
</comment>
<evidence type="ECO:0000256" key="1">
    <source>
        <dbReference type="ARBA" id="ARBA00004141"/>
    </source>
</evidence>
<feature type="signal peptide" evidence="6">
    <location>
        <begin position="1"/>
        <end position="25"/>
    </location>
</feature>
<dbReference type="Proteomes" id="UP000598971">
    <property type="component" value="Unassembled WGS sequence"/>
</dbReference>
<dbReference type="InterPro" id="IPR013783">
    <property type="entry name" value="Ig-like_fold"/>
</dbReference>
<dbReference type="PANTHER" id="PTHR46730:SF4">
    <property type="entry name" value="POLYCYSTIC KIDNEY DISEASE PROTEIN 1-LIKE 1"/>
    <property type="match status" value="1"/>
</dbReference>
<organism evidence="8 9">
    <name type="scientific">Limnovirga soli</name>
    <dbReference type="NCBI Taxonomy" id="2656915"/>
    <lineage>
        <taxon>Bacteria</taxon>
        <taxon>Pseudomonadati</taxon>
        <taxon>Bacteroidota</taxon>
        <taxon>Chitinophagia</taxon>
        <taxon>Chitinophagales</taxon>
        <taxon>Chitinophagaceae</taxon>
        <taxon>Limnovirga</taxon>
    </lineage>
</organism>
<feature type="domain" description="PKD" evidence="7">
    <location>
        <begin position="213"/>
        <end position="274"/>
    </location>
</feature>
<dbReference type="SUPFAM" id="SSF49299">
    <property type="entry name" value="PKD domain"/>
    <property type="match status" value="14"/>
</dbReference>
<feature type="domain" description="PKD" evidence="7">
    <location>
        <begin position="639"/>
        <end position="690"/>
    </location>
</feature>
<feature type="domain" description="PKD" evidence="7">
    <location>
        <begin position="109"/>
        <end position="196"/>
    </location>
</feature>
<proteinExistence type="predicted"/>
<reference evidence="8" key="1">
    <citation type="submission" date="2019-10" db="EMBL/GenBank/DDBJ databases">
        <title>Draft genome sequence of Panacibacter sp. KCS-6.</title>
        <authorList>
            <person name="Yim K.J."/>
        </authorList>
    </citation>
    <scope>NUCLEOTIDE SEQUENCE</scope>
    <source>
        <strain evidence="8">KCS-6</strain>
    </source>
</reference>
<evidence type="ECO:0000313" key="9">
    <source>
        <dbReference type="Proteomes" id="UP000598971"/>
    </source>
</evidence>
<evidence type="ECO:0000256" key="3">
    <source>
        <dbReference type="ARBA" id="ARBA00022737"/>
    </source>
</evidence>
<dbReference type="SMART" id="SM00089">
    <property type="entry name" value="PKD"/>
    <property type="match status" value="15"/>
</dbReference>
<evidence type="ECO:0000256" key="6">
    <source>
        <dbReference type="SAM" id="SignalP"/>
    </source>
</evidence>
<dbReference type="GO" id="GO:0005886">
    <property type="term" value="C:plasma membrane"/>
    <property type="evidence" value="ECO:0007669"/>
    <property type="project" value="TreeGrafter"/>
</dbReference>
<dbReference type="NCBIfam" id="TIGR04131">
    <property type="entry name" value="Bac_Flav_CTERM"/>
    <property type="match status" value="1"/>
</dbReference>
<dbReference type="PANTHER" id="PTHR46730">
    <property type="entry name" value="POLYCYSTIN-1"/>
    <property type="match status" value="1"/>
</dbReference>
<feature type="domain" description="PKD" evidence="7">
    <location>
        <begin position="1124"/>
        <end position="1175"/>
    </location>
</feature>
<dbReference type="InterPro" id="IPR035986">
    <property type="entry name" value="PKD_dom_sf"/>
</dbReference>
<dbReference type="InterPro" id="IPR022409">
    <property type="entry name" value="PKD/Chitinase_dom"/>
</dbReference>
<feature type="domain" description="PKD" evidence="7">
    <location>
        <begin position="974"/>
        <end position="1009"/>
    </location>
</feature>
<dbReference type="RefSeq" id="WP_171607786.1">
    <property type="nucleotide sequence ID" value="NZ_WHPF01000006.1"/>
</dbReference>
<dbReference type="GO" id="GO:0006816">
    <property type="term" value="P:calcium ion transport"/>
    <property type="evidence" value="ECO:0007669"/>
    <property type="project" value="TreeGrafter"/>
</dbReference>
<feature type="domain" description="PKD" evidence="7">
    <location>
        <begin position="474"/>
        <end position="517"/>
    </location>
</feature>
<evidence type="ECO:0000256" key="5">
    <source>
        <dbReference type="ARBA" id="ARBA00023136"/>
    </source>
</evidence>
<dbReference type="PROSITE" id="PS50093">
    <property type="entry name" value="PKD"/>
    <property type="match status" value="14"/>
</dbReference>
<dbReference type="GO" id="GO:0005261">
    <property type="term" value="F:monoatomic cation channel activity"/>
    <property type="evidence" value="ECO:0007669"/>
    <property type="project" value="TreeGrafter"/>
</dbReference>
<evidence type="ECO:0000313" key="8">
    <source>
        <dbReference type="EMBL" id="NNV55857.1"/>
    </source>
</evidence>
<evidence type="ECO:0000259" key="7">
    <source>
        <dbReference type="PROSITE" id="PS50093"/>
    </source>
</evidence>
<sequence>MTPYLSYKKLLIFAFAILFAGLANAQLKAGFTADKTAGCAPLIVHFQDVSTGSATSYKWDLGNGVVTTAQNPNTVYFNPGSYTVKLVITKTGGKDSIIKTAYINVYDKPAPDFSISNPTGCIPLTVNFTDKSKAGAGTISNWFWDFGDGNIASTANTSHVYTTSGSNTVVLQVTNSFGCKNEITKPAAINASDGVTADFSYVSPDVCNFPSPVQFTNNCKGTGVLKYNWNFGDSTSSTQTSPSHIYNKTGTYSVKLTVSNANGCTDIITKQITILHAQASFTAADTTCLGTNVLFTSTTNPSPASVVWDFGDGSSATAVNGSHTYNTVGTYQVLMVSNFAGGCSDSVIKKITVVSGPVAAFGALDSVSCAIPFKATFQNKSTGSGNTYKWDFGDGKTASGVIPPNNYTAYGSYNVTLTATNKYGCTDTKTINNCVVLSPMTITGISGINDKRKCIPLTIDPQVMVNGIYSITKYNWNFGDGATSTLANPTHIYTKEGNYIITVTIETIDGCSATYTMPEAISLGHRPTADFTVSDTAICYNQFITATSTSTNGPIDYLQWNGMAIEPGSNSFTKLRFSDTGYFSITLKAFNNLCADTITKTNIVYVKGPKARFSFTQTCINKTDVGFTDNSVAGLTRIWDFGDGTTDNTLTPLHSFDTSGIYTVTMHSINGTCNDSTTSTVRVISDKGAIAVSKTEFCRNENINLNILNVDAANFSAITWNMGNGDIFTTSSINTAYTYTNSGDYKITAILLDKNNCSDTIIFSDTIHVYGGVANFKTSVTGACQNNSIDFLDASVNTTKYPIVSWSWNFGDGNTQKNTTPIVSFSHQYKDTGYFSASLVIKDAFGCTDSMGKSNLILITRPYSAFSLSDSIVCPGKNIQFTDNSTGRSLSYTWHMGDGYQISGYSNPTYGYTIPGTYSPVLSIKDINGCMDSVHAPFNVKVAFPKINYSISDSFAVCPPLMVNFTNSSSLYNTLTWDFGDGSFSNQLSPTHLYTYPGIYKAKLVISGNGVCTDSLVRTITIKGPTGQLQYDSSAVCLPFVSTIKVNSKNASGYYWDYGDGTTESNNLNVVKHSYTTGEFVPKIILSDIDGCKVPIIGKDTLKVFDLNTQFKADRLVICDSGAVLFTNFSATNDSITKTQWNINNNSVLNGMEVYHQFNTTGTYNITMTTTTLHGCKDSINFTQPIKVVASPVISISAKSDYCVQDYFNINGNEDIKDTSALAWIWDFKNGITNTNKKVDSMVYQTAGLYKVSLTATNSSGCATTVYQDVNARPLPFLDAGIDTVICRYTSYALAPSYIDAYNWKSDISIKCVDCRNPVVSPDSTRYYYLLGKDQYGCRATDSVKITVVQPSSVSVSRSDTICLGQQIKFTANGTDNYQWYPSLYLSNANAANPVCNPGKDTTMTYTVIGSDYKKCFSDTGKINVKVYPIPAINFAEKEITMPSGGNIQLKAVTSPDVKYWRWTPQYGLSNALIANPLAAPKATTTYTCTATNDGGCTSLTQLTINVVCGNNNYFIPNTFSPNNDGVNDQFYVRGNGLFNIKSFMIFNRLGQQVYAIQNTTANKASDGWNGTYKGSPVDPDVYIYMIEIICENNTVIPVKGSITLLR</sequence>
<dbReference type="Pfam" id="PF18911">
    <property type="entry name" value="PKD_4"/>
    <property type="match status" value="11"/>
</dbReference>
<feature type="domain" description="PKD" evidence="7">
    <location>
        <begin position="27"/>
        <end position="105"/>
    </location>
</feature>
<dbReference type="Pfam" id="PF13585">
    <property type="entry name" value="CHU_C"/>
    <property type="match status" value="1"/>
</dbReference>
<dbReference type="Gene3D" id="2.60.40.10">
    <property type="entry name" value="Immunoglobulins"/>
    <property type="match status" value="15"/>
</dbReference>
<dbReference type="InterPro" id="IPR026341">
    <property type="entry name" value="T9SS_type_B"/>
</dbReference>
<feature type="domain" description="PKD" evidence="7">
    <location>
        <begin position="717"/>
        <end position="753"/>
    </location>
</feature>
<evidence type="ECO:0000256" key="2">
    <source>
        <dbReference type="ARBA" id="ARBA00022692"/>
    </source>
</evidence>
<keyword evidence="2" id="KW-0812">Transmembrane</keyword>
<feature type="domain" description="PKD" evidence="7">
    <location>
        <begin position="1024"/>
        <end position="1077"/>
    </location>
</feature>
<accession>A0A8J8FE68</accession>
<gene>
    <name evidence="8" type="ORF">GD597_10335</name>
</gene>
<keyword evidence="3" id="KW-0677">Repeat</keyword>
<feature type="domain" description="PKD" evidence="7">
    <location>
        <begin position="862"/>
        <end position="929"/>
    </location>
</feature>
<protein>
    <submittedName>
        <fullName evidence="8">PKD domain-containing protein</fullName>
    </submittedName>
</protein>
<dbReference type="InterPro" id="IPR000601">
    <property type="entry name" value="PKD_dom"/>
</dbReference>
<feature type="domain" description="PKD" evidence="7">
    <location>
        <begin position="276"/>
        <end position="353"/>
    </location>
</feature>
<name>A0A8J8FE68_9BACT</name>
<keyword evidence="5" id="KW-0472">Membrane</keyword>
<keyword evidence="4" id="KW-1133">Transmembrane helix</keyword>
<feature type="domain" description="PKD" evidence="7">
    <location>
        <begin position="374"/>
        <end position="431"/>
    </location>
</feature>